<keyword evidence="5 14" id="KW-0479">Metal-binding</keyword>
<dbReference type="InterPro" id="IPR027268">
    <property type="entry name" value="Peptidase_M4/M1_CTD_sf"/>
</dbReference>
<sequence>QFFVKIMLVASQLEPTYARTVYPCFDEPAMKATFNIRIVHDPSYVALSNMPAIDVSEMKDENGSLWTVTTFNTSLKMSTYLTAFVICDFDYVTRTERGNEIRIWARKEAVKNGYVDYALNITGPIFSFLEDLLNVSYPLPKTDLVALPDFGAGAMENWGLITFQESSLMYLPSDKFTSRKAMIAIIVSHELGHQWFGNLVTMNWWNDLWLNEGLSSYFEYLGATFVEPNLKKYCNNNPCFLIAFFFVLQGASITWMLSGFLTEKLFIRALTSYLKEFSFSNANQDDLWTHIQMVIDAQDEVHLPASVKQIMDSWTCQNGFPVLTLNLTTGTISQEQFLDKKIENNTDSYNNTWIIPISWMRNGSSQPLMWLDKSSMFPEMQVSESEYDWILLNVNLSGYYRVNYDQLNLKRLARLLENDPKAIPAVSRFQLIDDVFALTQFRYIQIETALELTKYLAREDELFIWNVVLLNLVPEDLESTLKSYEVYPLLKKYLLKRMLPIYHYYAGFIRQNVDALEDDYFAQVYLEKLFATACWLGLQDCLNLSSELYAKWMDNPEYKIPFLIRRTVCCYGVAVGSDKEWNFAWEMYNHTGSTKEDKDILLSAMSCAKESWLLYSLFSLCVEAKSPSLRAKMKITY</sequence>
<name>A0A8C8AKB5_9STRI</name>
<keyword evidence="8" id="KW-0735">Signal-anchor</keyword>
<reference evidence="19" key="2">
    <citation type="submission" date="2025-09" db="UniProtKB">
        <authorList>
            <consortium name="Ensembl"/>
        </authorList>
    </citation>
    <scope>IDENTIFICATION</scope>
</reference>
<evidence type="ECO:0000256" key="6">
    <source>
        <dbReference type="ARBA" id="ARBA00022801"/>
    </source>
</evidence>
<dbReference type="GO" id="GO:0043171">
    <property type="term" value="P:peptide catabolic process"/>
    <property type="evidence" value="ECO:0007669"/>
    <property type="project" value="TreeGrafter"/>
</dbReference>
<evidence type="ECO:0000256" key="3">
    <source>
        <dbReference type="ARBA" id="ARBA00022670"/>
    </source>
</evidence>
<evidence type="ECO:0000256" key="14">
    <source>
        <dbReference type="PIRSR" id="PIRSR634016-3"/>
    </source>
</evidence>
<dbReference type="InterPro" id="IPR034016">
    <property type="entry name" value="M1_APN-typ"/>
</dbReference>
<keyword evidence="7 14" id="KW-0862">Zinc</keyword>
<evidence type="ECO:0000256" key="12">
    <source>
        <dbReference type="ARBA" id="ARBA00023180"/>
    </source>
</evidence>
<evidence type="ECO:0000256" key="15">
    <source>
        <dbReference type="SAM" id="Phobius"/>
    </source>
</evidence>
<feature type="binding site" evidence="14">
    <location>
        <position position="212"/>
    </location>
    <ligand>
        <name>Zn(2+)</name>
        <dbReference type="ChEBI" id="CHEBI:29105"/>
        <note>catalytic</note>
    </ligand>
</feature>
<keyword evidence="10" id="KW-0482">Metalloprotease</keyword>
<dbReference type="Proteomes" id="UP000694552">
    <property type="component" value="Unplaced"/>
</dbReference>
<protein>
    <submittedName>
        <fullName evidence="19">Laeverin</fullName>
    </submittedName>
</protein>
<dbReference type="SUPFAM" id="SSF55486">
    <property type="entry name" value="Metalloproteases ('zincins'), catalytic domain"/>
    <property type="match status" value="1"/>
</dbReference>
<evidence type="ECO:0000256" key="4">
    <source>
        <dbReference type="ARBA" id="ARBA00022692"/>
    </source>
</evidence>
<dbReference type="PRINTS" id="PR00756">
    <property type="entry name" value="ALADIPTASE"/>
</dbReference>
<evidence type="ECO:0000256" key="9">
    <source>
        <dbReference type="ARBA" id="ARBA00022989"/>
    </source>
</evidence>
<dbReference type="Gene3D" id="2.60.40.1910">
    <property type="match status" value="1"/>
</dbReference>
<dbReference type="FunFam" id="2.60.40.1910:FF:000005">
    <property type="entry name" value="Aminopeptidase"/>
    <property type="match status" value="1"/>
</dbReference>
<dbReference type="InterPro" id="IPR045357">
    <property type="entry name" value="Aminopeptidase_N-like_N"/>
</dbReference>
<comment type="similarity">
    <text evidence="2">Belongs to the peptidase M1 family.</text>
</comment>
<evidence type="ECO:0000256" key="13">
    <source>
        <dbReference type="PIRSR" id="PIRSR634016-1"/>
    </source>
</evidence>
<keyword evidence="12" id="KW-0325">Glycoprotein</keyword>
<evidence type="ECO:0000256" key="5">
    <source>
        <dbReference type="ARBA" id="ARBA00022723"/>
    </source>
</evidence>
<evidence type="ECO:0000256" key="11">
    <source>
        <dbReference type="ARBA" id="ARBA00023136"/>
    </source>
</evidence>
<proteinExistence type="inferred from homology"/>
<dbReference type="Pfam" id="PF11838">
    <property type="entry name" value="ERAP1_C"/>
    <property type="match status" value="1"/>
</dbReference>
<keyword evidence="20" id="KW-1185">Reference proteome</keyword>
<dbReference type="SUPFAM" id="SSF63737">
    <property type="entry name" value="Leukotriene A4 hydrolase N-terminal domain"/>
    <property type="match status" value="1"/>
</dbReference>
<dbReference type="GO" id="GO:0070006">
    <property type="term" value="F:metalloaminopeptidase activity"/>
    <property type="evidence" value="ECO:0007669"/>
    <property type="project" value="TreeGrafter"/>
</dbReference>
<accession>A0A8C8AKB5</accession>
<dbReference type="InterPro" id="IPR042097">
    <property type="entry name" value="Aminopeptidase_N-like_N_sf"/>
</dbReference>
<evidence type="ECO:0000256" key="2">
    <source>
        <dbReference type="ARBA" id="ARBA00010136"/>
    </source>
</evidence>
<feature type="domain" description="ERAP1-like C-terminal" evidence="17">
    <location>
        <begin position="389"/>
        <end position="626"/>
    </location>
</feature>
<dbReference type="InterPro" id="IPR014782">
    <property type="entry name" value="Peptidase_M1_dom"/>
</dbReference>
<dbReference type="CDD" id="cd09601">
    <property type="entry name" value="M1_APN-Q_like"/>
    <property type="match status" value="1"/>
</dbReference>
<dbReference type="GO" id="GO:0006508">
    <property type="term" value="P:proteolysis"/>
    <property type="evidence" value="ECO:0007669"/>
    <property type="project" value="UniProtKB-KW"/>
</dbReference>
<organism evidence="19 20">
    <name type="scientific">Otus sunia</name>
    <name type="common">Oriental scops-owl</name>
    <dbReference type="NCBI Taxonomy" id="257818"/>
    <lineage>
        <taxon>Eukaryota</taxon>
        <taxon>Metazoa</taxon>
        <taxon>Chordata</taxon>
        <taxon>Craniata</taxon>
        <taxon>Vertebrata</taxon>
        <taxon>Euteleostomi</taxon>
        <taxon>Archelosauria</taxon>
        <taxon>Archosauria</taxon>
        <taxon>Dinosauria</taxon>
        <taxon>Saurischia</taxon>
        <taxon>Theropoda</taxon>
        <taxon>Coelurosauria</taxon>
        <taxon>Aves</taxon>
        <taxon>Neognathae</taxon>
        <taxon>Neoaves</taxon>
        <taxon>Telluraves</taxon>
        <taxon>Strigiformes</taxon>
        <taxon>Strigidae</taxon>
        <taxon>Otus</taxon>
    </lineage>
</organism>
<evidence type="ECO:0000256" key="10">
    <source>
        <dbReference type="ARBA" id="ARBA00023049"/>
    </source>
</evidence>
<dbReference type="PANTHER" id="PTHR11533:SF31">
    <property type="entry name" value="AMINOPEPTIDASE Q"/>
    <property type="match status" value="1"/>
</dbReference>
<dbReference type="Gene3D" id="1.25.50.20">
    <property type="match status" value="1"/>
</dbReference>
<dbReference type="GO" id="GO:0042277">
    <property type="term" value="F:peptide binding"/>
    <property type="evidence" value="ECO:0007669"/>
    <property type="project" value="TreeGrafter"/>
</dbReference>
<feature type="domain" description="Aminopeptidase N-like N-terminal" evidence="18">
    <location>
        <begin position="7"/>
        <end position="81"/>
    </location>
</feature>
<feature type="transmembrane region" description="Helical" evidence="15">
    <location>
        <begin position="240"/>
        <end position="261"/>
    </location>
</feature>
<dbReference type="GO" id="GO:0016020">
    <property type="term" value="C:membrane"/>
    <property type="evidence" value="ECO:0007669"/>
    <property type="project" value="UniProtKB-SubCell"/>
</dbReference>
<keyword evidence="11 15" id="KW-0472">Membrane</keyword>
<feature type="domain" description="Peptidase M1 membrane alanine aminopeptidase" evidence="16">
    <location>
        <begin position="249"/>
        <end position="314"/>
    </location>
</feature>
<dbReference type="Gene3D" id="2.60.40.1730">
    <property type="entry name" value="tricorn interacting facor f3 domain"/>
    <property type="match status" value="1"/>
</dbReference>
<dbReference type="Gene3D" id="1.10.390.10">
    <property type="entry name" value="Neutral Protease Domain 2"/>
    <property type="match status" value="2"/>
</dbReference>
<evidence type="ECO:0000256" key="1">
    <source>
        <dbReference type="ARBA" id="ARBA00004606"/>
    </source>
</evidence>
<dbReference type="GO" id="GO:0005737">
    <property type="term" value="C:cytoplasm"/>
    <property type="evidence" value="ECO:0007669"/>
    <property type="project" value="TreeGrafter"/>
</dbReference>
<keyword evidence="4 15" id="KW-0812">Transmembrane</keyword>
<dbReference type="Pfam" id="PF01433">
    <property type="entry name" value="Peptidase_M1"/>
    <property type="match status" value="2"/>
</dbReference>
<feature type="binding site" evidence="14">
    <location>
        <position position="193"/>
    </location>
    <ligand>
        <name>Zn(2+)</name>
        <dbReference type="ChEBI" id="CHEBI:29105"/>
        <note>catalytic</note>
    </ligand>
</feature>
<evidence type="ECO:0000313" key="19">
    <source>
        <dbReference type="Ensembl" id="ENSOSUP00000007686.1"/>
    </source>
</evidence>
<reference evidence="19" key="1">
    <citation type="submission" date="2025-08" db="UniProtKB">
        <authorList>
            <consortium name="Ensembl"/>
        </authorList>
    </citation>
    <scope>IDENTIFICATION</scope>
</reference>
<keyword evidence="3" id="KW-0645">Protease</keyword>
<keyword evidence="9 15" id="KW-1133">Transmembrane helix</keyword>
<evidence type="ECO:0000259" key="18">
    <source>
        <dbReference type="Pfam" id="PF17900"/>
    </source>
</evidence>
<dbReference type="InterPro" id="IPR001930">
    <property type="entry name" value="Peptidase_M1"/>
</dbReference>
<dbReference type="InterPro" id="IPR024571">
    <property type="entry name" value="ERAP1-like_C_dom"/>
</dbReference>
<evidence type="ECO:0000259" key="17">
    <source>
        <dbReference type="Pfam" id="PF11838"/>
    </source>
</evidence>
<dbReference type="Pfam" id="PF17900">
    <property type="entry name" value="Peptidase_M1_N"/>
    <property type="match status" value="1"/>
</dbReference>
<dbReference type="Ensembl" id="ENSOSUT00000007985.1">
    <property type="protein sequence ID" value="ENSOSUP00000007686.1"/>
    <property type="gene ID" value="ENSOSUG00000005560.1"/>
</dbReference>
<dbReference type="GO" id="GO:0005615">
    <property type="term" value="C:extracellular space"/>
    <property type="evidence" value="ECO:0007669"/>
    <property type="project" value="TreeGrafter"/>
</dbReference>
<comment type="cofactor">
    <cofactor evidence="14">
        <name>Zn(2+)</name>
        <dbReference type="ChEBI" id="CHEBI:29105"/>
    </cofactor>
    <text evidence="14">Binds 1 zinc ion per subunit.</text>
</comment>
<feature type="domain" description="Peptidase M1 membrane alanine aminopeptidase" evidence="16">
    <location>
        <begin position="117"/>
        <end position="231"/>
    </location>
</feature>
<dbReference type="GO" id="GO:0008270">
    <property type="term" value="F:zinc ion binding"/>
    <property type="evidence" value="ECO:0007669"/>
    <property type="project" value="InterPro"/>
</dbReference>
<feature type="active site" description="Proton acceptor" evidence="13">
    <location>
        <position position="190"/>
    </location>
</feature>
<dbReference type="InterPro" id="IPR050344">
    <property type="entry name" value="Peptidase_M1_aminopeptidases"/>
</dbReference>
<keyword evidence="6" id="KW-0378">Hydrolase</keyword>
<comment type="subcellular location">
    <subcellularLocation>
        <location evidence="1">Membrane</location>
        <topology evidence="1">Single-pass type II membrane protein</topology>
    </subcellularLocation>
</comment>
<evidence type="ECO:0000256" key="7">
    <source>
        <dbReference type="ARBA" id="ARBA00022833"/>
    </source>
</evidence>
<dbReference type="PANTHER" id="PTHR11533">
    <property type="entry name" value="PROTEASE M1 ZINC METALLOPROTEASE"/>
    <property type="match status" value="1"/>
</dbReference>
<dbReference type="AlphaFoldDB" id="A0A8C8AKB5"/>
<evidence type="ECO:0000256" key="8">
    <source>
        <dbReference type="ARBA" id="ARBA00022968"/>
    </source>
</evidence>
<evidence type="ECO:0000259" key="16">
    <source>
        <dbReference type="Pfam" id="PF01433"/>
    </source>
</evidence>
<evidence type="ECO:0000313" key="20">
    <source>
        <dbReference type="Proteomes" id="UP000694552"/>
    </source>
</evidence>
<feature type="binding site" evidence="14">
    <location>
        <position position="189"/>
    </location>
    <ligand>
        <name>Zn(2+)</name>
        <dbReference type="ChEBI" id="CHEBI:29105"/>
        <note>catalytic</note>
    </ligand>
</feature>